<evidence type="ECO:0000256" key="2">
    <source>
        <dbReference type="ARBA" id="ARBA00022452"/>
    </source>
</evidence>
<evidence type="ECO:0000313" key="9">
    <source>
        <dbReference type="Proteomes" id="UP000179243"/>
    </source>
</evidence>
<sequence length="610" mass="66749">MRFWALAGLIIALFIPAARAADQGLDSATMKVSKLVIAGNKAFSSSKIKGIGLRLAPSLFHAPVFTMADLRRDTVLIGQFYESNGFMKVRIMADTALLNPRRHRIKVSVTINEGPRTTISGVRIQGVPSADQAGLLALASALPGAPLRVQDLINDAQAFTNWLGDRGRLEAVVNYHYDFFPDSLSASVTYEIQAGPVIRTASVAVMGLKRVHERVVTQCVDFQKDEVVTRIKLREAIDNLYSINLFSFVMVSFDSLLSPVTGDSSSRVIRVRVFERKYFSGVLGAGYQTYEQMRGRAELSYGNFIGLGIRGYAIGYANMINQGAELGGTVPRIQGTPLDFNSKIGYRHQNEPRIQMAGTYRKLDNSVTYHFSQQLRASLIHRLETSRLSVVPPVLPANIGAPFTHSMAIEATRDTRDDLFDPHHGSFMDFTTTFSGLTGKASNHFIKIEGDGRVYLPLGKSVVLASGIYGGIAMPYSPSRAVPVPERFYLGGSKVMRGFGDKQAGPDSSGTPTGGTLYLASNVLEVRYPIYKWIWGDVFFDAGNLWDVQSSAVPAFIKEVSKLNLLYNAGFGLRVHISVVIVSLDVGFRLNDGAGSSKNPAFHFMVGNSF</sequence>
<evidence type="ECO:0008006" key="10">
    <source>
        <dbReference type="Google" id="ProtNLM"/>
    </source>
</evidence>
<accession>A0A1F7FAD6</accession>
<dbReference type="AlphaFoldDB" id="A0A1F7FAD6"/>
<protein>
    <recommendedName>
        <fullName evidence="10">POTRA domain-containing protein</fullName>
    </recommendedName>
</protein>
<feature type="chain" id="PRO_5009528540" description="POTRA domain-containing protein" evidence="5">
    <location>
        <begin position="21"/>
        <end position="610"/>
    </location>
</feature>
<keyword evidence="4" id="KW-0472">Membrane</keyword>
<dbReference type="InterPro" id="IPR039910">
    <property type="entry name" value="D15-like"/>
</dbReference>
<dbReference type="Gene3D" id="2.40.160.50">
    <property type="entry name" value="membrane protein fhac: a member of the omp85/tpsb transporter family"/>
    <property type="match status" value="1"/>
</dbReference>
<evidence type="ECO:0000256" key="5">
    <source>
        <dbReference type="SAM" id="SignalP"/>
    </source>
</evidence>
<comment type="caution">
    <text evidence="8">The sequence shown here is derived from an EMBL/GenBank/DDBJ whole genome shotgun (WGS) entry which is preliminary data.</text>
</comment>
<evidence type="ECO:0000259" key="7">
    <source>
        <dbReference type="Pfam" id="PF07244"/>
    </source>
</evidence>
<dbReference type="PANTHER" id="PTHR12815">
    <property type="entry name" value="SORTING AND ASSEMBLY MACHINERY SAMM50 PROTEIN FAMILY MEMBER"/>
    <property type="match status" value="1"/>
</dbReference>
<feature type="domain" description="POTRA" evidence="7">
    <location>
        <begin position="31"/>
        <end position="114"/>
    </location>
</feature>
<evidence type="ECO:0000256" key="3">
    <source>
        <dbReference type="ARBA" id="ARBA00022692"/>
    </source>
</evidence>
<dbReference type="Pfam" id="PF01103">
    <property type="entry name" value="Omp85"/>
    <property type="match status" value="1"/>
</dbReference>
<dbReference type="Proteomes" id="UP000179243">
    <property type="component" value="Unassembled WGS sequence"/>
</dbReference>
<evidence type="ECO:0000259" key="6">
    <source>
        <dbReference type="Pfam" id="PF01103"/>
    </source>
</evidence>
<dbReference type="Pfam" id="PF07244">
    <property type="entry name" value="POTRA"/>
    <property type="match status" value="1"/>
</dbReference>
<dbReference type="InterPro" id="IPR000184">
    <property type="entry name" value="Bac_surfAg_D15"/>
</dbReference>
<organism evidence="8 9">
    <name type="scientific">Candidatus Raymondbacteria bacterium RIFOXYD12_FULL_49_13</name>
    <dbReference type="NCBI Taxonomy" id="1817890"/>
    <lineage>
        <taxon>Bacteria</taxon>
        <taxon>Raymondiibacteriota</taxon>
    </lineage>
</organism>
<proteinExistence type="predicted"/>
<dbReference type="InterPro" id="IPR010827">
    <property type="entry name" value="BamA/TamA_POTRA"/>
</dbReference>
<dbReference type="GO" id="GO:0019867">
    <property type="term" value="C:outer membrane"/>
    <property type="evidence" value="ECO:0007669"/>
    <property type="project" value="InterPro"/>
</dbReference>
<feature type="signal peptide" evidence="5">
    <location>
        <begin position="1"/>
        <end position="20"/>
    </location>
</feature>
<gene>
    <name evidence="8" type="ORF">A2519_02635</name>
</gene>
<feature type="domain" description="Bacterial surface antigen (D15)" evidence="6">
    <location>
        <begin position="304"/>
        <end position="610"/>
    </location>
</feature>
<dbReference type="Gene3D" id="3.10.20.310">
    <property type="entry name" value="membrane protein fhac"/>
    <property type="match status" value="2"/>
</dbReference>
<evidence type="ECO:0000256" key="4">
    <source>
        <dbReference type="ARBA" id="ARBA00023136"/>
    </source>
</evidence>
<comment type="subcellular location">
    <subcellularLocation>
        <location evidence="1">Membrane</location>
    </subcellularLocation>
</comment>
<keyword evidence="2" id="KW-1134">Transmembrane beta strand</keyword>
<evidence type="ECO:0000256" key="1">
    <source>
        <dbReference type="ARBA" id="ARBA00004370"/>
    </source>
</evidence>
<keyword evidence="5" id="KW-0732">Signal</keyword>
<dbReference type="EMBL" id="MFYX01000084">
    <property type="protein sequence ID" value="OGK03644.1"/>
    <property type="molecule type" value="Genomic_DNA"/>
</dbReference>
<reference evidence="8 9" key="1">
    <citation type="journal article" date="2016" name="Nat. Commun.">
        <title>Thousands of microbial genomes shed light on interconnected biogeochemical processes in an aquifer system.</title>
        <authorList>
            <person name="Anantharaman K."/>
            <person name="Brown C.T."/>
            <person name="Hug L.A."/>
            <person name="Sharon I."/>
            <person name="Castelle C.J."/>
            <person name="Probst A.J."/>
            <person name="Thomas B.C."/>
            <person name="Singh A."/>
            <person name="Wilkins M.J."/>
            <person name="Karaoz U."/>
            <person name="Brodie E.L."/>
            <person name="Williams K.H."/>
            <person name="Hubbard S.S."/>
            <person name="Banfield J.F."/>
        </authorList>
    </citation>
    <scope>NUCLEOTIDE SEQUENCE [LARGE SCALE GENOMIC DNA]</scope>
</reference>
<keyword evidence="3" id="KW-0812">Transmembrane</keyword>
<name>A0A1F7FAD6_UNCRA</name>
<dbReference type="PANTHER" id="PTHR12815:SF18">
    <property type="entry name" value="SORTING AND ASSEMBLY MACHINERY COMPONENT 50 HOMOLOG"/>
    <property type="match status" value="1"/>
</dbReference>
<evidence type="ECO:0000313" key="8">
    <source>
        <dbReference type="EMBL" id="OGK03644.1"/>
    </source>
</evidence>